<keyword evidence="2" id="KW-0472">Membrane</keyword>
<organism evidence="4 5">
    <name type="scientific">Apiospora phragmitis</name>
    <dbReference type="NCBI Taxonomy" id="2905665"/>
    <lineage>
        <taxon>Eukaryota</taxon>
        <taxon>Fungi</taxon>
        <taxon>Dikarya</taxon>
        <taxon>Ascomycota</taxon>
        <taxon>Pezizomycotina</taxon>
        <taxon>Sordariomycetes</taxon>
        <taxon>Xylariomycetidae</taxon>
        <taxon>Amphisphaeriales</taxon>
        <taxon>Apiosporaceae</taxon>
        <taxon>Apiospora</taxon>
    </lineage>
</organism>
<feature type="chain" id="PRO_5046655341" description="Membrane-associated protein" evidence="3">
    <location>
        <begin position="19"/>
        <end position="285"/>
    </location>
</feature>
<name>A0ABR1U999_9PEZI</name>
<keyword evidence="5" id="KW-1185">Reference proteome</keyword>
<evidence type="ECO:0000256" key="2">
    <source>
        <dbReference type="SAM" id="Phobius"/>
    </source>
</evidence>
<feature type="signal peptide" evidence="3">
    <location>
        <begin position="1"/>
        <end position="18"/>
    </location>
</feature>
<evidence type="ECO:0000256" key="3">
    <source>
        <dbReference type="SAM" id="SignalP"/>
    </source>
</evidence>
<reference evidence="4 5" key="1">
    <citation type="submission" date="2023-01" db="EMBL/GenBank/DDBJ databases">
        <title>Analysis of 21 Apiospora genomes using comparative genomics revels a genus with tremendous synthesis potential of carbohydrate active enzymes and secondary metabolites.</title>
        <authorList>
            <person name="Sorensen T."/>
        </authorList>
    </citation>
    <scope>NUCLEOTIDE SEQUENCE [LARGE SCALE GENOMIC DNA]</scope>
    <source>
        <strain evidence="4 5">CBS 135458</strain>
    </source>
</reference>
<feature type="region of interest" description="Disordered" evidence="1">
    <location>
        <begin position="32"/>
        <end position="77"/>
    </location>
</feature>
<dbReference type="Proteomes" id="UP001480595">
    <property type="component" value="Unassembled WGS sequence"/>
</dbReference>
<keyword evidence="2" id="KW-0812">Transmembrane</keyword>
<evidence type="ECO:0000313" key="5">
    <source>
        <dbReference type="Proteomes" id="UP001480595"/>
    </source>
</evidence>
<evidence type="ECO:0000256" key="1">
    <source>
        <dbReference type="SAM" id="MobiDB-lite"/>
    </source>
</evidence>
<comment type="caution">
    <text evidence="4">The sequence shown here is derived from an EMBL/GenBank/DDBJ whole genome shotgun (WGS) entry which is preliminary data.</text>
</comment>
<keyword evidence="3" id="KW-0732">Signal</keyword>
<protein>
    <recommendedName>
        <fullName evidence="6">Membrane-associated protein</fullName>
    </recommendedName>
</protein>
<dbReference type="RefSeq" id="XP_066713372.1">
    <property type="nucleotide sequence ID" value="XM_066861202.1"/>
</dbReference>
<dbReference type="GeneID" id="92094265"/>
<feature type="compositionally biased region" description="Pro residues" evidence="1">
    <location>
        <begin position="39"/>
        <end position="73"/>
    </location>
</feature>
<dbReference type="EMBL" id="JAQQWL010000010">
    <property type="protein sequence ID" value="KAK8054726.1"/>
    <property type="molecule type" value="Genomic_DNA"/>
</dbReference>
<sequence>MNKILALLLVAIVTMAMGERALWVPRETGSVSPAAAAPAPAPPLLLRPPSPSPPPPPLSSSPPLPPPPPPTPGRIPRLAVGSPASLVTYPWTYNEGFACATNEAHVVRCASGTNSPLFSVCVDYSAVVAGSCDEANTAAGCCTYTDFPACGTYLWTGTPARSMYRCFPTTSVVTLLDEPQFVVDARTNTTSSAGGVAVSPAATPSTDVNAGGSGGWDKNTMMYVIITVGTILGFFLVLGLVRLAASFRNHFPGFPWFRRGGNDSNNNNSGIELVDLPPQQQQQQH</sequence>
<evidence type="ECO:0000313" key="4">
    <source>
        <dbReference type="EMBL" id="KAK8054726.1"/>
    </source>
</evidence>
<accession>A0ABR1U999</accession>
<gene>
    <name evidence="4" type="ORF">PG994_009793</name>
</gene>
<feature type="transmembrane region" description="Helical" evidence="2">
    <location>
        <begin position="221"/>
        <end position="241"/>
    </location>
</feature>
<evidence type="ECO:0008006" key="6">
    <source>
        <dbReference type="Google" id="ProtNLM"/>
    </source>
</evidence>
<proteinExistence type="predicted"/>
<keyword evidence="2" id="KW-1133">Transmembrane helix</keyword>